<evidence type="ECO:0000313" key="6">
    <source>
        <dbReference type="EMBL" id="WOO42067.1"/>
    </source>
</evidence>
<evidence type="ECO:0000259" key="5">
    <source>
        <dbReference type="SMART" id="SM00849"/>
    </source>
</evidence>
<dbReference type="GO" id="GO:0016787">
    <property type="term" value="F:hydrolase activity"/>
    <property type="evidence" value="ECO:0007669"/>
    <property type="project" value="UniProtKB-KW"/>
</dbReference>
<dbReference type="RefSeq" id="WP_317834551.1">
    <property type="nucleotide sequence ID" value="NZ_CP136920.1"/>
</dbReference>
<dbReference type="PANTHER" id="PTHR46233:SF3">
    <property type="entry name" value="HYDROXYACYLGLUTATHIONE HYDROLASE GLOC"/>
    <property type="match status" value="1"/>
</dbReference>
<organism evidence="6 7">
    <name type="scientific">Rubellicoccus peritrichatus</name>
    <dbReference type="NCBI Taxonomy" id="3080537"/>
    <lineage>
        <taxon>Bacteria</taxon>
        <taxon>Pseudomonadati</taxon>
        <taxon>Verrucomicrobiota</taxon>
        <taxon>Opitutia</taxon>
        <taxon>Puniceicoccales</taxon>
        <taxon>Cerasicoccaceae</taxon>
        <taxon>Rubellicoccus</taxon>
    </lineage>
</organism>
<sequence>MLQIRSFPLPPVQTNAFLLSDASSGKAVLIDAPQGVWETISPILQEESLILEACVLTHAHFDHVLGASTLNDNMIPLSLHQADKLMFDALSQQMTFFGMDSPFVQPTIDTWLEDGSSLELLGRPAEIRRVPGHAEGNIVIYLPDEQCAFVGDAIFAGSVGRTDLPGGSFEVLEKSIKEQIYTLPDETTLYPGHGPETTVAREKASNPYVQG</sequence>
<keyword evidence="7" id="KW-1185">Reference proteome</keyword>
<dbReference type="InterPro" id="IPR001279">
    <property type="entry name" value="Metallo-B-lactamas"/>
</dbReference>
<dbReference type="PANTHER" id="PTHR46233">
    <property type="entry name" value="HYDROXYACYLGLUTATHIONE HYDROLASE GLOC"/>
    <property type="match status" value="1"/>
</dbReference>
<evidence type="ECO:0000256" key="2">
    <source>
        <dbReference type="ARBA" id="ARBA00022723"/>
    </source>
</evidence>
<comment type="cofactor">
    <cofactor evidence="1">
        <name>Zn(2+)</name>
        <dbReference type="ChEBI" id="CHEBI:29105"/>
    </cofactor>
</comment>
<evidence type="ECO:0000256" key="4">
    <source>
        <dbReference type="ARBA" id="ARBA00022833"/>
    </source>
</evidence>
<dbReference type="SUPFAM" id="SSF56281">
    <property type="entry name" value="Metallo-hydrolase/oxidoreductase"/>
    <property type="match status" value="1"/>
</dbReference>
<dbReference type="InterPro" id="IPR036866">
    <property type="entry name" value="RibonucZ/Hydroxyglut_hydro"/>
</dbReference>
<evidence type="ECO:0000313" key="7">
    <source>
        <dbReference type="Proteomes" id="UP001304300"/>
    </source>
</evidence>
<dbReference type="Pfam" id="PF00753">
    <property type="entry name" value="Lactamase_B"/>
    <property type="match status" value="1"/>
</dbReference>
<dbReference type="GO" id="GO:0046872">
    <property type="term" value="F:metal ion binding"/>
    <property type="evidence" value="ECO:0007669"/>
    <property type="project" value="UniProtKB-KW"/>
</dbReference>
<dbReference type="KEGG" id="puo:RZN69_03135"/>
<gene>
    <name evidence="6" type="ORF">RZN69_03135</name>
</gene>
<reference evidence="6 7" key="1">
    <citation type="submission" date="2023-10" db="EMBL/GenBank/DDBJ databases">
        <title>Rubellicoccus peritrichatus gen. nov., sp. nov., isolated from an algae of coral reef tank.</title>
        <authorList>
            <person name="Luo J."/>
        </authorList>
    </citation>
    <scope>NUCLEOTIDE SEQUENCE [LARGE SCALE GENOMIC DNA]</scope>
    <source>
        <strain evidence="6 7">CR14</strain>
    </source>
</reference>
<dbReference type="Gene3D" id="3.60.15.10">
    <property type="entry name" value="Ribonuclease Z/Hydroxyacylglutathione hydrolase-like"/>
    <property type="match status" value="1"/>
</dbReference>
<evidence type="ECO:0000256" key="1">
    <source>
        <dbReference type="ARBA" id="ARBA00001947"/>
    </source>
</evidence>
<dbReference type="SMART" id="SM00849">
    <property type="entry name" value="Lactamase_B"/>
    <property type="match status" value="1"/>
</dbReference>
<keyword evidence="4" id="KW-0862">Zinc</keyword>
<keyword evidence="3" id="KW-0378">Hydrolase</keyword>
<keyword evidence="2" id="KW-0479">Metal-binding</keyword>
<dbReference type="EMBL" id="CP136920">
    <property type="protein sequence ID" value="WOO42067.1"/>
    <property type="molecule type" value="Genomic_DNA"/>
</dbReference>
<dbReference type="CDD" id="cd06262">
    <property type="entry name" value="metallo-hydrolase-like_MBL-fold"/>
    <property type="match status" value="1"/>
</dbReference>
<feature type="domain" description="Metallo-beta-lactamase" evidence="5">
    <location>
        <begin position="13"/>
        <end position="193"/>
    </location>
</feature>
<accession>A0AAQ3LCR2</accession>
<protein>
    <submittedName>
        <fullName evidence="6">MBL fold metallo-hydrolase</fullName>
    </submittedName>
</protein>
<proteinExistence type="predicted"/>
<name>A0AAQ3LCR2_9BACT</name>
<dbReference type="Proteomes" id="UP001304300">
    <property type="component" value="Chromosome"/>
</dbReference>
<dbReference type="AlphaFoldDB" id="A0AAQ3LCR2"/>
<dbReference type="InterPro" id="IPR051453">
    <property type="entry name" value="MBL_Glyoxalase_II"/>
</dbReference>
<evidence type="ECO:0000256" key="3">
    <source>
        <dbReference type="ARBA" id="ARBA00022801"/>
    </source>
</evidence>